<dbReference type="PANTHER" id="PTHR46395">
    <property type="entry name" value="ADP-RIBOSYLATION FACTOR GTPASE-ACTIVATING PROTEIN 1"/>
    <property type="match status" value="1"/>
</dbReference>
<dbReference type="GO" id="GO:0005096">
    <property type="term" value="F:GTPase activator activity"/>
    <property type="evidence" value="ECO:0007669"/>
    <property type="project" value="UniProtKB-KW"/>
</dbReference>
<evidence type="ECO:0000259" key="7">
    <source>
        <dbReference type="PROSITE" id="PS50115"/>
    </source>
</evidence>
<evidence type="ECO:0000256" key="4">
    <source>
        <dbReference type="ARBA" id="ARBA00022833"/>
    </source>
</evidence>
<dbReference type="InterPro" id="IPR037278">
    <property type="entry name" value="ARFGAP/RecO"/>
</dbReference>
<feature type="region of interest" description="Disordered" evidence="6">
    <location>
        <begin position="192"/>
        <end position="226"/>
    </location>
</feature>
<evidence type="ECO:0000256" key="5">
    <source>
        <dbReference type="PROSITE-ProRule" id="PRU00288"/>
    </source>
</evidence>
<evidence type="ECO:0000313" key="9">
    <source>
        <dbReference type="Proteomes" id="UP001497623"/>
    </source>
</evidence>
<sequence length="446" mass="48105">MQAPRAGRVRASLTPTQPAAQCYDCGTHNPQWSSVSYGIWICLECSGKHRGLGVHISFVRSITMDKWKDLELEKMKAGGNKRAREFLDAQADYDHQSSFQQKYNSVGAALYRDKLTHLAKGEPWSAETSSARNYQSSSAIPKSTSTPTFKSQGDNNTSSNNGYGGYNDYQSGYQGGYQDPSIKAQTENFFSRVQSENSSRSEHIPPSQGGKYAGFGNSNYQPPPKSASTEFFDTAVSSLSSGWSLLSIGASKAATKAVEIGSKATECATEYSSTLSEKVKEGSLLEELGNQATTLTSKVTEVSRRGWNEASKVLGASGVSGGGGGHMALTGSNSAHERSSLLMGPGEGYQRLDSNNRKNSEGWGDDGWTNDWGGSSNSPSWGGTKPQEQSSDSVANGMKKSSSKSKISNKDDQDLLVDVSDSNKSTNIGNKGHTWDKWDDDWEKVE</sequence>
<keyword evidence="1" id="KW-0343">GTPase activation</keyword>
<dbReference type="GO" id="GO:0008270">
    <property type="term" value="F:zinc ion binding"/>
    <property type="evidence" value="ECO:0007669"/>
    <property type="project" value="UniProtKB-KW"/>
</dbReference>
<keyword evidence="2" id="KW-0479">Metal-binding</keyword>
<dbReference type="SMART" id="SM00105">
    <property type="entry name" value="ArfGap"/>
    <property type="match status" value="1"/>
</dbReference>
<feature type="region of interest" description="Disordered" evidence="6">
    <location>
        <begin position="122"/>
        <end position="180"/>
    </location>
</feature>
<dbReference type="SUPFAM" id="SSF57863">
    <property type="entry name" value="ArfGap/RecO-like zinc finger"/>
    <property type="match status" value="1"/>
</dbReference>
<dbReference type="FunFam" id="1.10.220.150:FF:000014">
    <property type="entry name" value="ADP-ribosylation factor GTPase-activating protein"/>
    <property type="match status" value="1"/>
</dbReference>
<feature type="region of interest" description="Disordered" evidence="6">
    <location>
        <begin position="316"/>
        <end position="446"/>
    </location>
</feature>
<evidence type="ECO:0000256" key="6">
    <source>
        <dbReference type="SAM" id="MobiDB-lite"/>
    </source>
</evidence>
<keyword evidence="9" id="KW-1185">Reference proteome</keyword>
<feature type="compositionally biased region" description="Polar residues" evidence="6">
    <location>
        <begin position="216"/>
        <end position="226"/>
    </location>
</feature>
<accession>A0AAV2R335</accession>
<dbReference type="Proteomes" id="UP001497623">
    <property type="component" value="Unassembled WGS sequence"/>
</dbReference>
<dbReference type="AlphaFoldDB" id="A0AAV2R335"/>
<dbReference type="Gene3D" id="1.10.220.150">
    <property type="entry name" value="Arf GTPase activating protein"/>
    <property type="match status" value="1"/>
</dbReference>
<comment type="caution">
    <text evidence="8">The sequence shown here is derived from an EMBL/GenBank/DDBJ whole genome shotgun (WGS) entry which is preliminary data.</text>
</comment>
<dbReference type="CDD" id="cd08830">
    <property type="entry name" value="ArfGap_ArfGap1"/>
    <property type="match status" value="1"/>
</dbReference>
<dbReference type="GO" id="GO:0030100">
    <property type="term" value="P:regulation of endocytosis"/>
    <property type="evidence" value="ECO:0007669"/>
    <property type="project" value="TreeGrafter"/>
</dbReference>
<reference evidence="8 9" key="1">
    <citation type="submission" date="2024-05" db="EMBL/GenBank/DDBJ databases">
        <authorList>
            <person name="Wallberg A."/>
        </authorList>
    </citation>
    <scope>NUCLEOTIDE SEQUENCE [LARGE SCALE GENOMIC DNA]</scope>
</reference>
<keyword evidence="4" id="KW-0862">Zinc</keyword>
<dbReference type="PANTHER" id="PTHR46395:SF1">
    <property type="entry name" value="ADP-RIBOSYLATION FACTOR GTPASE-ACTIVATING PROTEIN 1"/>
    <property type="match status" value="1"/>
</dbReference>
<evidence type="ECO:0000256" key="3">
    <source>
        <dbReference type="ARBA" id="ARBA00022771"/>
    </source>
</evidence>
<evidence type="ECO:0000256" key="1">
    <source>
        <dbReference type="ARBA" id="ARBA00022468"/>
    </source>
</evidence>
<feature type="domain" description="Arf-GAP" evidence="7">
    <location>
        <begin position="7"/>
        <end position="124"/>
    </location>
</feature>
<dbReference type="GO" id="GO:0000139">
    <property type="term" value="C:Golgi membrane"/>
    <property type="evidence" value="ECO:0007669"/>
    <property type="project" value="TreeGrafter"/>
</dbReference>
<feature type="compositionally biased region" description="Low complexity" evidence="6">
    <location>
        <begin position="366"/>
        <end position="383"/>
    </location>
</feature>
<protein>
    <recommendedName>
        <fullName evidence="7">Arf-GAP domain-containing protein</fullName>
    </recommendedName>
</protein>
<dbReference type="PROSITE" id="PS50115">
    <property type="entry name" value="ARFGAP"/>
    <property type="match status" value="1"/>
</dbReference>
<dbReference type="GO" id="GO:0032012">
    <property type="term" value="P:regulation of ARF protein signal transduction"/>
    <property type="evidence" value="ECO:0007669"/>
    <property type="project" value="TreeGrafter"/>
</dbReference>
<name>A0AAV2R335_MEGNR</name>
<feature type="compositionally biased region" description="Low complexity" evidence="6">
    <location>
        <begin position="153"/>
        <end position="179"/>
    </location>
</feature>
<gene>
    <name evidence="8" type="ORF">MNOR_LOCUS19083</name>
</gene>
<dbReference type="Pfam" id="PF01412">
    <property type="entry name" value="ArfGap"/>
    <property type="match status" value="1"/>
</dbReference>
<dbReference type="PRINTS" id="PR00405">
    <property type="entry name" value="REVINTRACTNG"/>
</dbReference>
<evidence type="ECO:0000256" key="2">
    <source>
        <dbReference type="ARBA" id="ARBA00022723"/>
    </source>
</evidence>
<feature type="compositionally biased region" description="Polar residues" evidence="6">
    <location>
        <begin position="126"/>
        <end position="152"/>
    </location>
</feature>
<evidence type="ECO:0000313" key="8">
    <source>
        <dbReference type="EMBL" id="CAL4109315.1"/>
    </source>
</evidence>
<organism evidence="8 9">
    <name type="scientific">Meganyctiphanes norvegica</name>
    <name type="common">Northern krill</name>
    <name type="synonym">Thysanopoda norvegica</name>
    <dbReference type="NCBI Taxonomy" id="48144"/>
    <lineage>
        <taxon>Eukaryota</taxon>
        <taxon>Metazoa</taxon>
        <taxon>Ecdysozoa</taxon>
        <taxon>Arthropoda</taxon>
        <taxon>Crustacea</taxon>
        <taxon>Multicrustacea</taxon>
        <taxon>Malacostraca</taxon>
        <taxon>Eumalacostraca</taxon>
        <taxon>Eucarida</taxon>
        <taxon>Euphausiacea</taxon>
        <taxon>Euphausiidae</taxon>
        <taxon>Meganyctiphanes</taxon>
    </lineage>
</organism>
<keyword evidence="3 5" id="KW-0863">Zinc-finger</keyword>
<proteinExistence type="predicted"/>
<dbReference type="InterPro" id="IPR001164">
    <property type="entry name" value="ArfGAP_dom"/>
</dbReference>
<dbReference type="EMBL" id="CAXKWB010013978">
    <property type="protein sequence ID" value="CAL4109315.1"/>
    <property type="molecule type" value="Genomic_DNA"/>
</dbReference>
<dbReference type="InterPro" id="IPR038508">
    <property type="entry name" value="ArfGAP_dom_sf"/>
</dbReference>